<reference evidence="1" key="2">
    <citation type="journal article" date="2015" name="Data Brief">
        <title>Shoot transcriptome of the giant reed, Arundo donax.</title>
        <authorList>
            <person name="Barrero R.A."/>
            <person name="Guerrero F.D."/>
            <person name="Moolhuijzen P."/>
            <person name="Goolsby J.A."/>
            <person name="Tidwell J."/>
            <person name="Bellgard S.E."/>
            <person name="Bellgard M.I."/>
        </authorList>
    </citation>
    <scope>NUCLEOTIDE SEQUENCE</scope>
    <source>
        <tissue evidence="1">Shoot tissue taken approximately 20 cm above the soil surface</tissue>
    </source>
</reference>
<accession>A0A0A9D4U5</accession>
<name>A0A0A9D4U5_ARUDO</name>
<dbReference type="EMBL" id="GBRH01216182">
    <property type="protein sequence ID" value="JAD81713.1"/>
    <property type="molecule type" value="Transcribed_RNA"/>
</dbReference>
<protein>
    <submittedName>
        <fullName evidence="1">Uncharacterized protein</fullName>
    </submittedName>
</protein>
<organism evidence="1">
    <name type="scientific">Arundo donax</name>
    <name type="common">Giant reed</name>
    <name type="synonym">Donax arundinaceus</name>
    <dbReference type="NCBI Taxonomy" id="35708"/>
    <lineage>
        <taxon>Eukaryota</taxon>
        <taxon>Viridiplantae</taxon>
        <taxon>Streptophyta</taxon>
        <taxon>Embryophyta</taxon>
        <taxon>Tracheophyta</taxon>
        <taxon>Spermatophyta</taxon>
        <taxon>Magnoliopsida</taxon>
        <taxon>Liliopsida</taxon>
        <taxon>Poales</taxon>
        <taxon>Poaceae</taxon>
        <taxon>PACMAD clade</taxon>
        <taxon>Arundinoideae</taxon>
        <taxon>Arundineae</taxon>
        <taxon>Arundo</taxon>
    </lineage>
</organism>
<evidence type="ECO:0000313" key="1">
    <source>
        <dbReference type="EMBL" id="JAD81713.1"/>
    </source>
</evidence>
<reference evidence="1" key="1">
    <citation type="submission" date="2014-09" db="EMBL/GenBank/DDBJ databases">
        <authorList>
            <person name="Magalhaes I.L.F."/>
            <person name="Oliveira U."/>
            <person name="Santos F.R."/>
            <person name="Vidigal T.H.D.A."/>
            <person name="Brescovit A.D."/>
            <person name="Santos A.J."/>
        </authorList>
    </citation>
    <scope>NUCLEOTIDE SEQUENCE</scope>
    <source>
        <tissue evidence="1">Shoot tissue taken approximately 20 cm above the soil surface</tissue>
    </source>
</reference>
<sequence length="60" mass="7139">MWSILRPEMFSMARLMRDAMTPVRRPTRNAIAHLRKMYCSTSTFDRLRQSCLNRSFSIIS</sequence>
<dbReference type="AlphaFoldDB" id="A0A0A9D4U5"/>
<proteinExistence type="predicted"/>